<sequence length="230" mass="25018">MSTATKSPLVHDGAARDESDDMIVDSTSQPAWSSEQSSAPNVIEILKAFFAAQEQRRSHWAEFDDALASITSSADAASNNAQSGRHHSSSSSSAQSDAHDSPATSARGCQACSAQSLSSLPLTEADLPRILSLVTAGLLDASHRVRTCSTELRARQEEDLATSVDRVQDLENDVLRSVVRNETIRRDGQRDHHDEVQQCSNRIRSCREGIQEACAEIRAELTERTLETAE</sequence>
<evidence type="ECO:0000313" key="3">
    <source>
        <dbReference type="Proteomes" id="UP000054845"/>
    </source>
</evidence>
<proteinExistence type="predicted"/>
<dbReference type="Proteomes" id="UP000054845">
    <property type="component" value="Unassembled WGS sequence"/>
</dbReference>
<protein>
    <submittedName>
        <fullName evidence="2">Uncharacterized protein</fullName>
    </submittedName>
</protein>
<reference evidence="2 3" key="1">
    <citation type="submission" date="2014-09" db="EMBL/GenBank/DDBJ databases">
        <authorList>
            <person name="Magalhaes I.L.F."/>
            <person name="Oliveira U."/>
            <person name="Santos F.R."/>
            <person name="Vidigal T.H.D.A."/>
            <person name="Brescovit A.D."/>
            <person name="Santos A.J."/>
        </authorList>
    </citation>
    <scope>NUCLEOTIDE SEQUENCE [LARGE SCALE GENOMIC DNA]</scope>
</reference>
<feature type="compositionally biased region" description="Polar residues" evidence="1">
    <location>
        <begin position="25"/>
        <end position="37"/>
    </location>
</feature>
<dbReference type="EMBL" id="CCYA01000254">
    <property type="protein sequence ID" value="CEH17346.1"/>
    <property type="molecule type" value="Genomic_DNA"/>
</dbReference>
<organism evidence="2 3">
    <name type="scientific">Ceraceosorus bombacis</name>
    <dbReference type="NCBI Taxonomy" id="401625"/>
    <lineage>
        <taxon>Eukaryota</taxon>
        <taxon>Fungi</taxon>
        <taxon>Dikarya</taxon>
        <taxon>Basidiomycota</taxon>
        <taxon>Ustilaginomycotina</taxon>
        <taxon>Exobasidiomycetes</taxon>
        <taxon>Ceraceosorales</taxon>
        <taxon>Ceraceosoraceae</taxon>
        <taxon>Ceraceosorus</taxon>
    </lineage>
</organism>
<evidence type="ECO:0000313" key="2">
    <source>
        <dbReference type="EMBL" id="CEH17346.1"/>
    </source>
</evidence>
<accession>A0A0N7LAR8</accession>
<name>A0A0N7LAR8_9BASI</name>
<dbReference type="OrthoDB" id="3364152at2759"/>
<dbReference type="AlphaFoldDB" id="A0A0N7LAR8"/>
<feature type="compositionally biased region" description="Low complexity" evidence="1">
    <location>
        <begin position="77"/>
        <end position="96"/>
    </location>
</feature>
<feature type="region of interest" description="Disordered" evidence="1">
    <location>
        <begin position="1"/>
        <end position="37"/>
    </location>
</feature>
<feature type="region of interest" description="Disordered" evidence="1">
    <location>
        <begin position="77"/>
        <end position="107"/>
    </location>
</feature>
<evidence type="ECO:0000256" key="1">
    <source>
        <dbReference type="SAM" id="MobiDB-lite"/>
    </source>
</evidence>
<keyword evidence="3" id="KW-1185">Reference proteome</keyword>